<dbReference type="HOGENOM" id="CLU_046651_1_0_4"/>
<evidence type="ECO:0000313" key="4">
    <source>
        <dbReference type="Proteomes" id="UP000002429"/>
    </source>
</evidence>
<organism evidence="3 4">
    <name type="scientific">Cupriavidus metallidurans (strain ATCC 43123 / DSM 2839 / NBRC 102507 / CH34)</name>
    <name type="common">Ralstonia metallidurans</name>
    <dbReference type="NCBI Taxonomy" id="266264"/>
    <lineage>
        <taxon>Bacteria</taxon>
        <taxon>Pseudomonadati</taxon>
        <taxon>Pseudomonadota</taxon>
        <taxon>Betaproteobacteria</taxon>
        <taxon>Burkholderiales</taxon>
        <taxon>Burkholderiaceae</taxon>
        <taxon>Cupriavidus</taxon>
    </lineage>
</organism>
<dbReference type="AlphaFoldDB" id="Q1LFN4"/>
<sequence length="408" mass="43867">MMRCGVGGLSSYLRACYLVWLRSCGSTIRPTRTQSDMPVSPPTLTARISALLAHFDTAVLPPWTGAGWNPAMQLAHEALDGATGQPLPDKRYRAMACARQLYVFATAGNLTHADTLFAALQRHFGDGAGGWIYSVDADGQLLDSTRDLYTHAFVVFACAHYHRAGGSAVALDLLRRTVDVIESRFADGSGLYHAALAEDFTSNGSGVLQNPVMHLTEAYLAALEATGDTWFANRLRDLADAVHARFVDAADGCVAELPQGSAGNRIEPGHQFEWYSLVMTAPALFADVALSSALRRAFDFARRHGVADDTLGVCAALDGAGGVLDATERIWAQTEFARALAVKGSVDHDGEALDTLAVWTDRFRTRFLHAGGWHECLAPDGMVVRAEMPSTTPYHLLTAYQALGALPA</sequence>
<dbReference type="SUPFAM" id="SSF48208">
    <property type="entry name" value="Six-hairpin glycosidases"/>
    <property type="match status" value="1"/>
</dbReference>
<reference evidence="4" key="1">
    <citation type="journal article" date="2010" name="PLoS ONE">
        <title>The complete genome sequence of Cupriavidus metallidurans strain CH34, a master survivalist in harsh and anthropogenic environments.</title>
        <authorList>
            <person name="Janssen P.J."/>
            <person name="Van Houdt R."/>
            <person name="Moors H."/>
            <person name="Monsieurs P."/>
            <person name="Morin N."/>
            <person name="Michaux A."/>
            <person name="Benotmane M.A."/>
            <person name="Leys N."/>
            <person name="Vallaeys T."/>
            <person name="Lapidus A."/>
            <person name="Monchy S."/>
            <person name="Medigue C."/>
            <person name="Taghavi S."/>
            <person name="McCorkle S."/>
            <person name="Dunn J."/>
            <person name="van der Lelie D."/>
            <person name="Mergeay M."/>
        </authorList>
    </citation>
    <scope>NUCLEOTIDE SEQUENCE [LARGE SCALE GENOMIC DNA]</scope>
    <source>
        <strain evidence="4">ATCC 43123 / DSM 2839 / NBRC 102507 / CH34</strain>
    </source>
</reference>
<dbReference type="KEGG" id="rme:Rmet_4175"/>
<gene>
    <name evidence="3" type="primary">pmi</name>
    <name evidence="3" type="ordered locus">Rmet_4175</name>
</gene>
<geneLocation type="plasmid" evidence="3 4">
    <name>megaplasmid</name>
</geneLocation>
<dbReference type="InterPro" id="IPR008928">
    <property type="entry name" value="6-hairpin_glycosidase_sf"/>
</dbReference>
<dbReference type="eggNOG" id="COG2942">
    <property type="taxonomic scope" value="Bacteria"/>
</dbReference>
<comment type="similarity">
    <text evidence="1">Belongs to the N-acylglucosamine 2-epimerase family.</text>
</comment>
<dbReference type="GO" id="GO:0005975">
    <property type="term" value="P:carbohydrate metabolic process"/>
    <property type="evidence" value="ECO:0007669"/>
    <property type="project" value="InterPro"/>
</dbReference>
<evidence type="ECO:0000256" key="2">
    <source>
        <dbReference type="ARBA" id="ARBA00023235"/>
    </source>
</evidence>
<dbReference type="GO" id="GO:0004476">
    <property type="term" value="F:mannose-6-phosphate isomerase activity"/>
    <property type="evidence" value="ECO:0007669"/>
    <property type="project" value="UniProtKB-EC"/>
</dbReference>
<keyword evidence="3" id="KW-0614">Plasmid</keyword>
<dbReference type="Pfam" id="PF07221">
    <property type="entry name" value="GlcNAc_2-epim"/>
    <property type="match status" value="1"/>
</dbReference>
<keyword evidence="2 3" id="KW-0413">Isomerase</keyword>
<dbReference type="EC" id="5.3.1.8" evidence="3"/>
<dbReference type="Gene3D" id="1.50.10.10">
    <property type="match status" value="1"/>
</dbReference>
<name>Q1LFN4_CUPMC</name>
<dbReference type="Proteomes" id="UP000002429">
    <property type="component" value="Plasmid megaplasmid"/>
</dbReference>
<proteinExistence type="inferred from homology"/>
<evidence type="ECO:0000313" key="3">
    <source>
        <dbReference type="EMBL" id="ABF11042.1"/>
    </source>
</evidence>
<accession>Q1LFN4</accession>
<evidence type="ECO:0000256" key="1">
    <source>
        <dbReference type="ARBA" id="ARBA00008558"/>
    </source>
</evidence>
<dbReference type="InterPro" id="IPR012341">
    <property type="entry name" value="6hp_glycosidase-like_sf"/>
</dbReference>
<dbReference type="InterPro" id="IPR010819">
    <property type="entry name" value="AGE/CE"/>
</dbReference>
<protein>
    <submittedName>
        <fullName evidence="3">Phosphomannose isomerase</fullName>
        <ecNumber evidence="3">5.3.1.8</ecNumber>
    </submittedName>
</protein>
<dbReference type="EMBL" id="CP000353">
    <property type="protein sequence ID" value="ABF11042.1"/>
    <property type="molecule type" value="Genomic_DNA"/>
</dbReference>
<keyword evidence="4" id="KW-1185">Reference proteome</keyword>
<dbReference type="PANTHER" id="PTHR15108">
    <property type="entry name" value="N-ACYLGLUCOSAMINE-2-EPIMERASE"/>
    <property type="match status" value="1"/>
</dbReference>